<evidence type="ECO:0000313" key="2">
    <source>
        <dbReference type="EMBL" id="MFC0861437.1"/>
    </source>
</evidence>
<comment type="similarity">
    <text evidence="1">Belongs to the cytochrome P450 family.</text>
</comment>
<dbReference type="RefSeq" id="WP_394299682.1">
    <property type="nucleotide sequence ID" value="NZ_JBHMQT010000004.1"/>
</dbReference>
<accession>A0ABV6TYZ8</accession>
<dbReference type="PANTHER" id="PTHR46696:SF6">
    <property type="entry name" value="P450, PUTATIVE (EUROFUNG)-RELATED"/>
    <property type="match status" value="1"/>
</dbReference>
<organism evidence="2 3">
    <name type="scientific">Sphaerimonospora cavernae</name>
    <dbReference type="NCBI Taxonomy" id="1740611"/>
    <lineage>
        <taxon>Bacteria</taxon>
        <taxon>Bacillati</taxon>
        <taxon>Actinomycetota</taxon>
        <taxon>Actinomycetes</taxon>
        <taxon>Streptosporangiales</taxon>
        <taxon>Streptosporangiaceae</taxon>
        <taxon>Sphaerimonospora</taxon>
    </lineage>
</organism>
<dbReference type="PRINTS" id="PR00385">
    <property type="entry name" value="P450"/>
</dbReference>
<name>A0ABV6TYZ8_9ACTN</name>
<dbReference type="InterPro" id="IPR001128">
    <property type="entry name" value="Cyt_P450"/>
</dbReference>
<dbReference type="InterPro" id="IPR017972">
    <property type="entry name" value="Cyt_P450_CS"/>
</dbReference>
<dbReference type="PROSITE" id="PS00086">
    <property type="entry name" value="CYTOCHROME_P450"/>
    <property type="match status" value="1"/>
</dbReference>
<dbReference type="InterPro" id="IPR036396">
    <property type="entry name" value="Cyt_P450_sf"/>
</dbReference>
<evidence type="ECO:0000313" key="3">
    <source>
        <dbReference type="Proteomes" id="UP001589870"/>
    </source>
</evidence>
<dbReference type="SUPFAM" id="SSF48264">
    <property type="entry name" value="Cytochrome P450"/>
    <property type="match status" value="1"/>
</dbReference>
<dbReference type="EMBL" id="JBHMQT010000004">
    <property type="protein sequence ID" value="MFC0861437.1"/>
    <property type="molecule type" value="Genomic_DNA"/>
</dbReference>
<dbReference type="PRINTS" id="PR00359">
    <property type="entry name" value="BP450"/>
</dbReference>
<proteinExistence type="inferred from homology"/>
<dbReference type="InterPro" id="IPR002397">
    <property type="entry name" value="Cyt_P450_B"/>
</dbReference>
<dbReference type="PANTHER" id="PTHR46696">
    <property type="entry name" value="P450, PUTATIVE (EUROFUNG)-RELATED"/>
    <property type="match status" value="1"/>
</dbReference>
<keyword evidence="3" id="KW-1185">Reference proteome</keyword>
<gene>
    <name evidence="2" type="ORF">ACFHYQ_03910</name>
</gene>
<evidence type="ECO:0000256" key="1">
    <source>
        <dbReference type="ARBA" id="ARBA00010617"/>
    </source>
</evidence>
<dbReference type="Proteomes" id="UP001589870">
    <property type="component" value="Unassembled WGS sequence"/>
</dbReference>
<protein>
    <recommendedName>
        <fullName evidence="4">Cytochrome P450</fullName>
    </recommendedName>
</protein>
<reference evidence="2 3" key="1">
    <citation type="submission" date="2024-09" db="EMBL/GenBank/DDBJ databases">
        <authorList>
            <person name="Sun Q."/>
            <person name="Mori K."/>
        </authorList>
    </citation>
    <scope>NUCLEOTIDE SEQUENCE [LARGE SCALE GENOMIC DNA]</scope>
    <source>
        <strain evidence="2 3">TBRC 1851</strain>
    </source>
</reference>
<sequence>MPSLTWFSDLEYWLVDEPALSRAVLTDDRFSSSTLNTSFSRFSSGHIHQECAYLLDILRRWYVEHDPPQHTAERRVTQAHFSRGLLTRLGPAINDIVDETLDALSARTGGVDAVRDIAEPVSARVIGLALGLQRLDISQLHRWSADIAAFVSAVYRLDLARKAQQAVLEMADFIRQELTGQAAEGLAGRYQDGDFLAGVADHTMMLFGGLETSARLLGLALWELLCTSDRAAVEVEEIIDRVLRRYPPLKYVSRVAAADIELADRRIRAGELVMVSLTGAEDVATPALAFGMGRHFCLGMPLTMLETTILLNAFQRRFPDAALAAPNAEPSGNHAYHGFHRLPLVL</sequence>
<comment type="caution">
    <text evidence="2">The sequence shown here is derived from an EMBL/GenBank/DDBJ whole genome shotgun (WGS) entry which is preliminary data.</text>
</comment>
<evidence type="ECO:0008006" key="4">
    <source>
        <dbReference type="Google" id="ProtNLM"/>
    </source>
</evidence>
<dbReference type="Gene3D" id="1.10.630.10">
    <property type="entry name" value="Cytochrome P450"/>
    <property type="match status" value="1"/>
</dbReference>